<comment type="caution">
    <text evidence="2">The sequence shown here is derived from an EMBL/GenBank/DDBJ whole genome shotgun (WGS) entry which is preliminary data.</text>
</comment>
<reference evidence="3" key="1">
    <citation type="journal article" date="2019" name="Int. J. Syst. Evol. Microbiol.">
        <title>The Global Catalogue of Microorganisms (GCM) 10K type strain sequencing project: providing services to taxonomists for standard genome sequencing and annotation.</title>
        <authorList>
            <consortium name="The Broad Institute Genomics Platform"/>
            <consortium name="The Broad Institute Genome Sequencing Center for Infectious Disease"/>
            <person name="Wu L."/>
            <person name="Ma J."/>
        </authorList>
    </citation>
    <scope>NUCLEOTIDE SEQUENCE [LARGE SCALE GENOMIC DNA]</scope>
    <source>
        <strain evidence="3">WYCCWR 12678</strain>
    </source>
</reference>
<dbReference type="Gene3D" id="1.10.287.1080">
    <property type="entry name" value="MazG-like"/>
    <property type="match status" value="1"/>
</dbReference>
<dbReference type="RefSeq" id="WP_380025479.1">
    <property type="nucleotide sequence ID" value="NZ_JBHSHC010000072.1"/>
</dbReference>
<gene>
    <name evidence="2" type="ORF">ACFO8Q_09305</name>
</gene>
<evidence type="ECO:0000259" key="1">
    <source>
        <dbReference type="Pfam" id="PF03819"/>
    </source>
</evidence>
<feature type="domain" description="NTP pyrophosphohydrolase MazG-like" evidence="1">
    <location>
        <begin position="20"/>
        <end position="99"/>
    </location>
</feature>
<dbReference type="InterPro" id="IPR004518">
    <property type="entry name" value="MazG-like_dom"/>
</dbReference>
<dbReference type="InterPro" id="IPR044548">
    <property type="entry name" value="AF0060_NTP-PPase_MazG-like"/>
</dbReference>
<dbReference type="SUPFAM" id="SSF101386">
    <property type="entry name" value="all-alpha NTP pyrophosphatases"/>
    <property type="match status" value="1"/>
</dbReference>
<evidence type="ECO:0000313" key="3">
    <source>
        <dbReference type="Proteomes" id="UP001596002"/>
    </source>
</evidence>
<name>A0ABV9Q2A9_9BACL</name>
<dbReference type="EMBL" id="JBHSHC010000072">
    <property type="protein sequence ID" value="MFC4767557.1"/>
    <property type="molecule type" value="Genomic_DNA"/>
</dbReference>
<evidence type="ECO:0000313" key="2">
    <source>
        <dbReference type="EMBL" id="MFC4767557.1"/>
    </source>
</evidence>
<dbReference type="Proteomes" id="UP001596002">
    <property type="component" value="Unassembled WGS sequence"/>
</dbReference>
<dbReference type="CDD" id="cd11533">
    <property type="entry name" value="NTP-PPase_Af0060_like"/>
    <property type="match status" value="1"/>
</dbReference>
<protein>
    <submittedName>
        <fullName evidence="2">MazG-like family protein</fullName>
    </submittedName>
</protein>
<dbReference type="Pfam" id="PF03819">
    <property type="entry name" value="MazG"/>
    <property type="match status" value="1"/>
</dbReference>
<organism evidence="2 3">
    <name type="scientific">Effusibacillus consociatus</name>
    <dbReference type="NCBI Taxonomy" id="1117041"/>
    <lineage>
        <taxon>Bacteria</taxon>
        <taxon>Bacillati</taxon>
        <taxon>Bacillota</taxon>
        <taxon>Bacilli</taxon>
        <taxon>Bacillales</taxon>
        <taxon>Alicyclobacillaceae</taxon>
        <taxon>Effusibacillus</taxon>
    </lineage>
</organism>
<proteinExistence type="predicted"/>
<sequence>MTTSHMKTITLPRLNKLTPTLESTALKLLEEAGELAQAIGKFRNLSGENNVVDEHVMENIASELADTAQTCITMMYVLEEKYGVNIDKVLEEHIVKLKKKGYCD</sequence>
<keyword evidence="3" id="KW-1185">Reference proteome</keyword>
<accession>A0ABV9Q2A9</accession>